<feature type="compositionally biased region" description="Low complexity" evidence="6">
    <location>
        <begin position="402"/>
        <end position="420"/>
    </location>
</feature>
<evidence type="ECO:0000313" key="9">
    <source>
        <dbReference type="EMBL" id="SEJ90902.1"/>
    </source>
</evidence>
<evidence type="ECO:0000256" key="4">
    <source>
        <dbReference type="ARBA" id="ARBA00022989"/>
    </source>
</evidence>
<reference evidence="10" key="1">
    <citation type="submission" date="2016-10" db="EMBL/GenBank/DDBJ databases">
        <authorList>
            <person name="Varghese N."/>
            <person name="Submissions S."/>
        </authorList>
    </citation>
    <scope>NUCLEOTIDE SEQUENCE [LARGE SCALE GENOMIC DNA]</scope>
    <source>
        <strain evidence="10">CGMCC 4.7038</strain>
    </source>
</reference>
<dbReference type="GO" id="GO:0005886">
    <property type="term" value="C:plasma membrane"/>
    <property type="evidence" value="ECO:0007669"/>
    <property type="project" value="UniProtKB-SubCell"/>
</dbReference>
<feature type="transmembrane region" description="Helical" evidence="7">
    <location>
        <begin position="304"/>
        <end position="326"/>
    </location>
</feature>
<feature type="transmembrane region" description="Helical" evidence="7">
    <location>
        <begin position="144"/>
        <end position="161"/>
    </location>
</feature>
<sequence>MSRILATRRMRLYVLADTASNLGDFALFLAMAIWVKTISGSTSAAALVMFSFAAGSLLLPAAGLLTDRVRRRPLLIGANLALATVVLLLLLVGGAHHVWLVYAVMFVYGALGSVTGPAQLALLPSLVPKESLGDANGLIQSVRGLLRVFAPVIGAGLFAWLGPQAVIVIDAALFVLAALALLAIKLDEPVPVPSDEHWWTEITAGLRFIGRTVTLRQLVISCGLAMLVLGFFESIGLAVVTSGLGYAPTFLGVLGVAQAIGTIAGGISAGAVLRRTSEGMTVIIGLALVAISSMLLMIQVTALVIAAMALLGLCIPWLVVGATTALQRRTPENLLGRASAAFEFAVTVPQTMSIAVGAALISLLDYRLLLGIVTTAVTVAAVYLATRPGQRPGSAEQPAEQPADVLVPAGGAVAAPTPDR</sequence>
<dbReference type="AlphaFoldDB" id="A0A1H7CUP2"/>
<feature type="transmembrane region" description="Helical" evidence="7">
    <location>
        <begin position="280"/>
        <end position="298"/>
    </location>
</feature>
<dbReference type="Pfam" id="PF07690">
    <property type="entry name" value="MFS_1"/>
    <property type="match status" value="1"/>
</dbReference>
<dbReference type="CDD" id="cd06173">
    <property type="entry name" value="MFS_MefA_like"/>
    <property type="match status" value="1"/>
</dbReference>
<dbReference type="GO" id="GO:0022857">
    <property type="term" value="F:transmembrane transporter activity"/>
    <property type="evidence" value="ECO:0007669"/>
    <property type="project" value="InterPro"/>
</dbReference>
<dbReference type="Gene3D" id="1.20.1250.20">
    <property type="entry name" value="MFS general substrate transporter like domains"/>
    <property type="match status" value="1"/>
</dbReference>
<proteinExistence type="predicted"/>
<dbReference type="STRING" id="1144548.SAMN05443287_1107"/>
<keyword evidence="4 7" id="KW-1133">Transmembrane helix</keyword>
<evidence type="ECO:0000256" key="7">
    <source>
        <dbReference type="SAM" id="Phobius"/>
    </source>
</evidence>
<dbReference type="InterPro" id="IPR011701">
    <property type="entry name" value="MFS"/>
</dbReference>
<dbReference type="PANTHER" id="PTHR23513:SF6">
    <property type="entry name" value="MAJOR FACILITATOR SUPERFAMILY ASSOCIATED DOMAIN-CONTAINING PROTEIN"/>
    <property type="match status" value="1"/>
</dbReference>
<evidence type="ECO:0000256" key="3">
    <source>
        <dbReference type="ARBA" id="ARBA00022692"/>
    </source>
</evidence>
<evidence type="ECO:0000256" key="2">
    <source>
        <dbReference type="ARBA" id="ARBA00022475"/>
    </source>
</evidence>
<dbReference type="Proteomes" id="UP000198707">
    <property type="component" value="Unassembled WGS sequence"/>
</dbReference>
<feature type="transmembrane region" description="Helical" evidence="7">
    <location>
        <begin position="99"/>
        <end position="123"/>
    </location>
</feature>
<feature type="transmembrane region" description="Helical" evidence="7">
    <location>
        <begin position="12"/>
        <end position="35"/>
    </location>
</feature>
<dbReference type="OrthoDB" id="3460055at2"/>
<evidence type="ECO:0000313" key="10">
    <source>
        <dbReference type="Proteomes" id="UP000198707"/>
    </source>
</evidence>
<dbReference type="SUPFAM" id="SSF103473">
    <property type="entry name" value="MFS general substrate transporter"/>
    <property type="match status" value="1"/>
</dbReference>
<feature type="transmembrane region" description="Helical" evidence="7">
    <location>
        <begin position="218"/>
        <end position="244"/>
    </location>
</feature>
<dbReference type="InterPro" id="IPR036259">
    <property type="entry name" value="MFS_trans_sf"/>
</dbReference>
<feature type="transmembrane region" description="Helical" evidence="7">
    <location>
        <begin position="74"/>
        <end position="93"/>
    </location>
</feature>
<dbReference type="EMBL" id="FNYV01000010">
    <property type="protein sequence ID" value="SEJ90902.1"/>
    <property type="molecule type" value="Genomic_DNA"/>
</dbReference>
<accession>A0A1H7CUP2</accession>
<dbReference type="PANTHER" id="PTHR23513">
    <property type="entry name" value="INTEGRAL MEMBRANE EFFLUX PROTEIN-RELATED"/>
    <property type="match status" value="1"/>
</dbReference>
<feature type="domain" description="Major facilitator superfamily (MFS) profile" evidence="8">
    <location>
        <begin position="1"/>
        <end position="189"/>
    </location>
</feature>
<name>A0A1H7CUP2_9ACTN</name>
<keyword evidence="3 7" id="KW-0812">Transmembrane</keyword>
<protein>
    <submittedName>
        <fullName evidence="9">Na+/melibiose symporter</fullName>
    </submittedName>
</protein>
<gene>
    <name evidence="9" type="ORF">SAMN05443287_1107</name>
</gene>
<dbReference type="InterPro" id="IPR020846">
    <property type="entry name" value="MFS_dom"/>
</dbReference>
<evidence type="ECO:0000256" key="6">
    <source>
        <dbReference type="SAM" id="MobiDB-lite"/>
    </source>
</evidence>
<feature type="region of interest" description="Disordered" evidence="6">
    <location>
        <begin position="390"/>
        <end position="420"/>
    </location>
</feature>
<feature type="transmembrane region" description="Helical" evidence="7">
    <location>
        <begin position="366"/>
        <end position="385"/>
    </location>
</feature>
<dbReference type="PROSITE" id="PS50850">
    <property type="entry name" value="MFS"/>
    <property type="match status" value="1"/>
</dbReference>
<organism evidence="9 10">
    <name type="scientific">Micromonospora phaseoli</name>
    <dbReference type="NCBI Taxonomy" id="1144548"/>
    <lineage>
        <taxon>Bacteria</taxon>
        <taxon>Bacillati</taxon>
        <taxon>Actinomycetota</taxon>
        <taxon>Actinomycetes</taxon>
        <taxon>Micromonosporales</taxon>
        <taxon>Micromonosporaceae</taxon>
        <taxon>Micromonospora</taxon>
    </lineage>
</organism>
<keyword evidence="10" id="KW-1185">Reference proteome</keyword>
<keyword evidence="5 7" id="KW-0472">Membrane</keyword>
<feature type="transmembrane region" description="Helical" evidence="7">
    <location>
        <begin position="338"/>
        <end position="360"/>
    </location>
</feature>
<evidence type="ECO:0000259" key="8">
    <source>
        <dbReference type="PROSITE" id="PS50850"/>
    </source>
</evidence>
<feature type="transmembrane region" description="Helical" evidence="7">
    <location>
        <begin position="167"/>
        <end position="184"/>
    </location>
</feature>
<feature type="transmembrane region" description="Helical" evidence="7">
    <location>
        <begin position="250"/>
        <end position="273"/>
    </location>
</feature>
<evidence type="ECO:0000256" key="5">
    <source>
        <dbReference type="ARBA" id="ARBA00023136"/>
    </source>
</evidence>
<comment type="subcellular location">
    <subcellularLocation>
        <location evidence="1">Cell membrane</location>
        <topology evidence="1">Multi-pass membrane protein</topology>
    </subcellularLocation>
</comment>
<dbReference type="RefSeq" id="WP_092382081.1">
    <property type="nucleotide sequence ID" value="NZ_BOPI01000074.1"/>
</dbReference>
<feature type="transmembrane region" description="Helical" evidence="7">
    <location>
        <begin position="41"/>
        <end position="62"/>
    </location>
</feature>
<evidence type="ECO:0000256" key="1">
    <source>
        <dbReference type="ARBA" id="ARBA00004651"/>
    </source>
</evidence>
<keyword evidence="2" id="KW-1003">Cell membrane</keyword>